<evidence type="ECO:0000256" key="4">
    <source>
        <dbReference type="ARBA" id="ARBA00022692"/>
    </source>
</evidence>
<dbReference type="Pfam" id="PF06963">
    <property type="entry name" value="FPN1"/>
    <property type="match status" value="1"/>
</dbReference>
<protein>
    <recommendedName>
        <fullName evidence="7">Solute carrier family 40 member</fullName>
    </recommendedName>
</protein>
<evidence type="ECO:0000256" key="7">
    <source>
        <dbReference type="RuleBase" id="RU365065"/>
    </source>
</evidence>
<feature type="transmembrane region" description="Helical" evidence="7">
    <location>
        <begin position="409"/>
        <end position="430"/>
    </location>
</feature>
<dbReference type="GO" id="GO:0005381">
    <property type="term" value="F:iron ion transmembrane transporter activity"/>
    <property type="evidence" value="ECO:0007669"/>
    <property type="project" value="UniProtKB-UniRule"/>
</dbReference>
<comment type="caution">
    <text evidence="9">The sequence shown here is derived from an EMBL/GenBank/DDBJ whole genome shotgun (WGS) entry which is preliminary data.</text>
</comment>
<evidence type="ECO:0000256" key="8">
    <source>
        <dbReference type="SAM" id="MobiDB-lite"/>
    </source>
</evidence>
<keyword evidence="6 7" id="KW-0472">Membrane</keyword>
<feature type="transmembrane region" description="Helical" evidence="7">
    <location>
        <begin position="119"/>
        <end position="142"/>
    </location>
</feature>
<dbReference type="AlphaFoldDB" id="A0AAN6PGD2"/>
<name>A0AAN6PGD2_9PEZI</name>
<feature type="transmembrane region" description="Helical" evidence="7">
    <location>
        <begin position="301"/>
        <end position="321"/>
    </location>
</feature>
<dbReference type="EMBL" id="MU854383">
    <property type="protein sequence ID" value="KAK4040137.1"/>
    <property type="molecule type" value="Genomic_DNA"/>
</dbReference>
<accession>A0AAN6PGD2</accession>
<reference evidence="10" key="1">
    <citation type="journal article" date="2023" name="Mol. Phylogenet. Evol.">
        <title>Genome-scale phylogeny and comparative genomics of the fungal order Sordariales.</title>
        <authorList>
            <person name="Hensen N."/>
            <person name="Bonometti L."/>
            <person name="Westerberg I."/>
            <person name="Brannstrom I.O."/>
            <person name="Guillou S."/>
            <person name="Cros-Aarteil S."/>
            <person name="Calhoun S."/>
            <person name="Haridas S."/>
            <person name="Kuo A."/>
            <person name="Mondo S."/>
            <person name="Pangilinan J."/>
            <person name="Riley R."/>
            <person name="LaButti K."/>
            <person name="Andreopoulos B."/>
            <person name="Lipzen A."/>
            <person name="Chen C."/>
            <person name="Yan M."/>
            <person name="Daum C."/>
            <person name="Ng V."/>
            <person name="Clum A."/>
            <person name="Steindorff A."/>
            <person name="Ohm R.A."/>
            <person name="Martin F."/>
            <person name="Silar P."/>
            <person name="Natvig D.O."/>
            <person name="Lalanne C."/>
            <person name="Gautier V."/>
            <person name="Ament-Velasquez S.L."/>
            <person name="Kruys A."/>
            <person name="Hutchinson M.I."/>
            <person name="Powell A.J."/>
            <person name="Barry K."/>
            <person name="Miller A.N."/>
            <person name="Grigoriev I.V."/>
            <person name="Debuchy R."/>
            <person name="Gladieux P."/>
            <person name="Hiltunen Thoren M."/>
            <person name="Johannesson H."/>
        </authorList>
    </citation>
    <scope>NUCLEOTIDE SEQUENCE [LARGE SCALE GENOMIC DNA]</scope>
    <source>
        <strain evidence="10">CBS 284.82</strain>
    </source>
</reference>
<evidence type="ECO:0000256" key="2">
    <source>
        <dbReference type="ARBA" id="ARBA00006279"/>
    </source>
</evidence>
<proteinExistence type="inferred from homology"/>
<dbReference type="Proteomes" id="UP001303115">
    <property type="component" value="Unassembled WGS sequence"/>
</dbReference>
<dbReference type="GO" id="GO:0016020">
    <property type="term" value="C:membrane"/>
    <property type="evidence" value="ECO:0007669"/>
    <property type="project" value="UniProtKB-SubCell"/>
</dbReference>
<feature type="transmembrane region" description="Helical" evidence="7">
    <location>
        <begin position="341"/>
        <end position="362"/>
    </location>
</feature>
<evidence type="ECO:0000313" key="9">
    <source>
        <dbReference type="EMBL" id="KAK4040137.1"/>
    </source>
</evidence>
<evidence type="ECO:0000313" key="10">
    <source>
        <dbReference type="Proteomes" id="UP001303115"/>
    </source>
</evidence>
<keyword evidence="10" id="KW-1185">Reference proteome</keyword>
<keyword evidence="7" id="KW-0406">Ion transport</keyword>
<dbReference type="InterPro" id="IPR009716">
    <property type="entry name" value="Ferroportin-1"/>
</dbReference>
<sequence>MNQPVGPTEPTGDDDLVAHAILGRDGAVIAENVGELPVPGQDMGPPDISRSVTMRLYTSHFLSTWNSRLFEAGVVYFLASIFPDNLQPISVYALTRNAAAIALTVPVGNWIDRGYRLTIVRISIIGQRVAVAASCGLFWVMLEQPLSAEALDGLFAAAVVLACIEKVSACVNLVSVERDWVVVMTEGNEAARRTMNARMRRIDLFCKLLGPLTVALIAAASVPAAVCSTLGMNLVSVLVEYLCIETVFRRVPTLRRSARPSTPQPPEAGTHQQLSRQPSTSTALRQRLQRMAAQVLMIPSLRLYFGHPAVIPSFSLALLYLTTLSFSGQMLTYLLASNINLWQVGIIRGVSTIFELSATWITPRLMKHIGVIRTGLWSIAWQMAWLAGGVSWFFYYYGRGYAPTNLMPAAGLTVAVAFSRVGLWGFDLSAQNIVQDEVQDDRRGIFSTAEASFQNVFEMLAWALTIIWSDPNSFQWPVLVSVAGVYVAGGLYAFFLRRRRGHLIHAPSCLAPKVDV</sequence>
<keyword evidence="3 7" id="KW-0813">Transport</keyword>
<evidence type="ECO:0000256" key="6">
    <source>
        <dbReference type="ARBA" id="ARBA00023136"/>
    </source>
</evidence>
<evidence type="ECO:0000256" key="3">
    <source>
        <dbReference type="ARBA" id="ARBA00022448"/>
    </source>
</evidence>
<dbReference type="CDD" id="cd17480">
    <property type="entry name" value="MFS_SLC40A1_like"/>
    <property type="match status" value="1"/>
</dbReference>
<comment type="similarity">
    <text evidence="2 7">Belongs to the ferroportin (FP) (TC 2.A.100) family. SLC40A subfamily.</text>
</comment>
<dbReference type="SUPFAM" id="SSF103473">
    <property type="entry name" value="MFS general substrate transporter"/>
    <property type="match status" value="1"/>
</dbReference>
<comment type="caution">
    <text evidence="7">Lacks conserved residue(s) required for the propagation of feature annotation.</text>
</comment>
<dbReference type="InterPro" id="IPR036259">
    <property type="entry name" value="MFS_trans_sf"/>
</dbReference>
<organism evidence="9 10">
    <name type="scientific">Parachaetomium inaequale</name>
    <dbReference type="NCBI Taxonomy" id="2588326"/>
    <lineage>
        <taxon>Eukaryota</taxon>
        <taxon>Fungi</taxon>
        <taxon>Dikarya</taxon>
        <taxon>Ascomycota</taxon>
        <taxon>Pezizomycotina</taxon>
        <taxon>Sordariomycetes</taxon>
        <taxon>Sordariomycetidae</taxon>
        <taxon>Sordariales</taxon>
        <taxon>Chaetomiaceae</taxon>
        <taxon>Parachaetomium</taxon>
    </lineage>
</organism>
<gene>
    <name evidence="9" type="ORF">C8A01DRAFT_46458</name>
</gene>
<keyword evidence="5 7" id="KW-1133">Transmembrane helix</keyword>
<feature type="transmembrane region" description="Helical" evidence="7">
    <location>
        <begin position="374"/>
        <end position="397"/>
    </location>
</feature>
<comment type="function">
    <text evidence="7">May be involved in iron transport and iron homeostasis.</text>
</comment>
<feature type="transmembrane region" description="Helical" evidence="7">
    <location>
        <begin position="154"/>
        <end position="174"/>
    </location>
</feature>
<feature type="compositionally biased region" description="Polar residues" evidence="8">
    <location>
        <begin position="270"/>
        <end position="279"/>
    </location>
</feature>
<dbReference type="PANTHER" id="PTHR11660">
    <property type="entry name" value="SOLUTE CARRIER FAMILY 40 MEMBER"/>
    <property type="match status" value="1"/>
</dbReference>
<keyword evidence="4 7" id="KW-0812">Transmembrane</keyword>
<evidence type="ECO:0000256" key="1">
    <source>
        <dbReference type="ARBA" id="ARBA00004141"/>
    </source>
</evidence>
<comment type="subcellular location">
    <subcellularLocation>
        <location evidence="1 7">Membrane</location>
        <topology evidence="1 7">Multi-pass membrane protein</topology>
    </subcellularLocation>
</comment>
<feature type="transmembrane region" description="Helical" evidence="7">
    <location>
        <begin position="202"/>
        <end position="224"/>
    </location>
</feature>
<dbReference type="PANTHER" id="PTHR11660:SF57">
    <property type="entry name" value="SOLUTE CARRIER FAMILY 40 MEMBER"/>
    <property type="match status" value="1"/>
</dbReference>
<evidence type="ECO:0000256" key="5">
    <source>
        <dbReference type="ARBA" id="ARBA00022989"/>
    </source>
</evidence>
<feature type="region of interest" description="Disordered" evidence="8">
    <location>
        <begin position="255"/>
        <end position="279"/>
    </location>
</feature>
<feature type="transmembrane region" description="Helical" evidence="7">
    <location>
        <begin position="474"/>
        <end position="495"/>
    </location>
</feature>